<comment type="caution">
    <text evidence="8">The sequence shown here is derived from an EMBL/GenBank/DDBJ whole genome shotgun (WGS) entry which is preliminary data.</text>
</comment>
<evidence type="ECO:0000256" key="4">
    <source>
        <dbReference type="ARBA" id="ARBA00023172"/>
    </source>
</evidence>
<dbReference type="GO" id="GO:0003677">
    <property type="term" value="F:DNA binding"/>
    <property type="evidence" value="ECO:0007669"/>
    <property type="project" value="UniProtKB-UniRule"/>
</dbReference>
<proteinExistence type="predicted"/>
<dbReference type="GO" id="GO:0006310">
    <property type="term" value="P:DNA recombination"/>
    <property type="evidence" value="ECO:0007669"/>
    <property type="project" value="UniProtKB-KW"/>
</dbReference>
<dbReference type="Pfam" id="PF00589">
    <property type="entry name" value="Phage_integrase"/>
    <property type="match status" value="1"/>
</dbReference>
<evidence type="ECO:0000259" key="6">
    <source>
        <dbReference type="PROSITE" id="PS51898"/>
    </source>
</evidence>
<dbReference type="PROSITE" id="PS51900">
    <property type="entry name" value="CB"/>
    <property type="match status" value="1"/>
</dbReference>
<dbReference type="OrthoDB" id="9795573at2"/>
<dbReference type="InterPro" id="IPR050090">
    <property type="entry name" value="Tyrosine_recombinase_XerCD"/>
</dbReference>
<keyword evidence="3 5" id="KW-0238">DNA-binding</keyword>
<dbReference type="InterPro" id="IPR004107">
    <property type="entry name" value="Integrase_SAM-like_N"/>
</dbReference>
<dbReference type="InterPro" id="IPR011010">
    <property type="entry name" value="DNA_brk_join_enz"/>
</dbReference>
<dbReference type="PANTHER" id="PTHR30349">
    <property type="entry name" value="PHAGE INTEGRASE-RELATED"/>
    <property type="match status" value="1"/>
</dbReference>
<evidence type="ECO:0000256" key="5">
    <source>
        <dbReference type="PROSITE-ProRule" id="PRU01248"/>
    </source>
</evidence>
<dbReference type="PROSITE" id="PS51898">
    <property type="entry name" value="TYR_RECOMBINASE"/>
    <property type="match status" value="1"/>
</dbReference>
<dbReference type="SUPFAM" id="SSF56349">
    <property type="entry name" value="DNA breaking-rejoining enzymes"/>
    <property type="match status" value="1"/>
</dbReference>
<dbReference type="EMBL" id="VLKG01000004">
    <property type="protein sequence ID" value="TWH75840.1"/>
    <property type="molecule type" value="Genomic_DNA"/>
</dbReference>
<dbReference type="Proteomes" id="UP000319627">
    <property type="component" value="Unassembled WGS sequence"/>
</dbReference>
<keyword evidence="4" id="KW-0233">DNA recombination</keyword>
<accession>A0A562IYC6</accession>
<dbReference type="AlphaFoldDB" id="A0A562IYC6"/>
<dbReference type="InterPro" id="IPR044068">
    <property type="entry name" value="CB"/>
</dbReference>
<evidence type="ECO:0000256" key="1">
    <source>
        <dbReference type="ARBA" id="ARBA00022829"/>
    </source>
</evidence>
<keyword evidence="2" id="KW-0229">DNA integration</keyword>
<feature type="domain" description="Tyr recombinase" evidence="6">
    <location>
        <begin position="129"/>
        <end position="317"/>
    </location>
</feature>
<name>A0A562IYC6_9GAMM</name>
<dbReference type="InterPro" id="IPR002104">
    <property type="entry name" value="Integrase_catalytic"/>
</dbReference>
<dbReference type="Pfam" id="PF02899">
    <property type="entry name" value="Phage_int_SAM_1"/>
    <property type="match status" value="1"/>
</dbReference>
<feature type="domain" description="Core-binding (CB)" evidence="7">
    <location>
        <begin position="21"/>
        <end position="104"/>
    </location>
</feature>
<dbReference type="GO" id="GO:0015074">
    <property type="term" value="P:DNA integration"/>
    <property type="evidence" value="ECO:0007669"/>
    <property type="project" value="UniProtKB-KW"/>
</dbReference>
<dbReference type="GO" id="GO:0007059">
    <property type="term" value="P:chromosome segregation"/>
    <property type="evidence" value="ECO:0007669"/>
    <property type="project" value="UniProtKB-KW"/>
</dbReference>
<evidence type="ECO:0000259" key="7">
    <source>
        <dbReference type="PROSITE" id="PS51900"/>
    </source>
</evidence>
<evidence type="ECO:0000313" key="8">
    <source>
        <dbReference type="EMBL" id="TWH75840.1"/>
    </source>
</evidence>
<evidence type="ECO:0000313" key="9">
    <source>
        <dbReference type="Proteomes" id="UP000319627"/>
    </source>
</evidence>
<sequence length="319" mass="35926">MKLTLSLTNSAHVPALPEIISTAHNPAIAYLLSLQSPRSRVTMGSYLKRVAHFLGASSLEDCPWHRLTRQHVHALLRTFQSQELSPATCNTILAAVKGVMKEARAMRLMTADDCQDIREVTAVRGSRESSGRALEPKEIKALLQACDEDGSLVSVRDKALFMVMLGCGLRRSEVVTLTLADYYPKDQSLLVMGKGNQQRRVYLPNSAVKGLYYYIDQVRGEQNGPLFVRFYRNDTITNLPISAQSVFKQLKLRSLAGGVEVVSPHDLRRTFATSMLAKGVDLITVQRMMRHSSLETTKRYDKRPEKIMQEMLQKHFDLF</sequence>
<gene>
    <name evidence="8" type="ORF">LX59_01350</name>
</gene>
<reference evidence="8 9" key="1">
    <citation type="submission" date="2019-07" db="EMBL/GenBank/DDBJ databases">
        <title>Genomic Encyclopedia of Type Strains, Phase I: the one thousand microbial genomes (KMG-I) project.</title>
        <authorList>
            <person name="Kyrpides N."/>
        </authorList>
    </citation>
    <scope>NUCLEOTIDE SEQUENCE [LARGE SCALE GENOMIC DNA]</scope>
    <source>
        <strain evidence="8 9">DSM 375</strain>
    </source>
</reference>
<dbReference type="RefSeq" id="WP_144571072.1">
    <property type="nucleotide sequence ID" value="NZ_VLKG01000004.1"/>
</dbReference>
<dbReference type="CDD" id="cd00397">
    <property type="entry name" value="DNA_BRE_C"/>
    <property type="match status" value="1"/>
</dbReference>
<keyword evidence="1" id="KW-0159">Chromosome partition</keyword>
<dbReference type="Gene3D" id="1.10.150.130">
    <property type="match status" value="1"/>
</dbReference>
<organism evidence="8 9">
    <name type="scientific">Azomonas agilis</name>
    <dbReference type="NCBI Taxonomy" id="116849"/>
    <lineage>
        <taxon>Bacteria</taxon>
        <taxon>Pseudomonadati</taxon>
        <taxon>Pseudomonadota</taxon>
        <taxon>Gammaproteobacteria</taxon>
        <taxon>Pseudomonadales</taxon>
        <taxon>Pseudomonadaceae</taxon>
        <taxon>Azomonas</taxon>
    </lineage>
</organism>
<evidence type="ECO:0000256" key="2">
    <source>
        <dbReference type="ARBA" id="ARBA00022908"/>
    </source>
</evidence>
<protein>
    <submittedName>
        <fullName evidence="8">Site-specific recombinase XerD</fullName>
    </submittedName>
</protein>
<dbReference type="InterPro" id="IPR010998">
    <property type="entry name" value="Integrase_recombinase_N"/>
</dbReference>
<dbReference type="PANTHER" id="PTHR30349:SF81">
    <property type="entry name" value="TYROSINE RECOMBINASE XERC"/>
    <property type="match status" value="1"/>
</dbReference>
<evidence type="ECO:0000256" key="3">
    <source>
        <dbReference type="ARBA" id="ARBA00023125"/>
    </source>
</evidence>
<dbReference type="Gene3D" id="1.10.443.10">
    <property type="entry name" value="Intergrase catalytic core"/>
    <property type="match status" value="1"/>
</dbReference>
<dbReference type="InterPro" id="IPR013762">
    <property type="entry name" value="Integrase-like_cat_sf"/>
</dbReference>
<keyword evidence="9" id="KW-1185">Reference proteome</keyword>